<dbReference type="AlphaFoldDB" id="A0A7J0FDJ5"/>
<sequence>MENCEFDRVRDRLTAFIADSIAVFKCCCLTDVDLEAGRVEISLKVVHKSTVFMAKVDLFGIWYLLGGGLNSELALQCSNTAGNASGCTRVRVKARVLEEFKDLILKAAMLALAANGQILLIASKSSAYA</sequence>
<dbReference type="Proteomes" id="UP000585474">
    <property type="component" value="Unassembled WGS sequence"/>
</dbReference>
<proteinExistence type="predicted"/>
<evidence type="ECO:0000313" key="1">
    <source>
        <dbReference type="EMBL" id="GFY96772.1"/>
    </source>
</evidence>
<name>A0A7J0FDJ5_9ERIC</name>
<comment type="caution">
    <text evidence="1">The sequence shown here is derived from an EMBL/GenBank/DDBJ whole genome shotgun (WGS) entry which is preliminary data.</text>
</comment>
<dbReference type="EMBL" id="BJWL01000011">
    <property type="protein sequence ID" value="GFY96772.1"/>
    <property type="molecule type" value="Genomic_DNA"/>
</dbReference>
<gene>
    <name evidence="1" type="ORF">Acr_11g0010780</name>
</gene>
<reference evidence="1 2" key="1">
    <citation type="submission" date="2019-07" db="EMBL/GenBank/DDBJ databases">
        <title>De Novo Assembly of kiwifruit Actinidia rufa.</title>
        <authorList>
            <person name="Sugita-Konishi S."/>
            <person name="Sato K."/>
            <person name="Mori E."/>
            <person name="Abe Y."/>
            <person name="Kisaki G."/>
            <person name="Hamano K."/>
            <person name="Suezawa K."/>
            <person name="Otani M."/>
            <person name="Fukuda T."/>
            <person name="Manabe T."/>
            <person name="Gomi K."/>
            <person name="Tabuchi M."/>
            <person name="Akimitsu K."/>
            <person name="Kataoka I."/>
        </authorList>
    </citation>
    <scope>NUCLEOTIDE SEQUENCE [LARGE SCALE GENOMIC DNA]</scope>
    <source>
        <strain evidence="2">cv. Fuchu</strain>
    </source>
</reference>
<accession>A0A7J0FDJ5</accession>
<organism evidence="1 2">
    <name type="scientific">Actinidia rufa</name>
    <dbReference type="NCBI Taxonomy" id="165716"/>
    <lineage>
        <taxon>Eukaryota</taxon>
        <taxon>Viridiplantae</taxon>
        <taxon>Streptophyta</taxon>
        <taxon>Embryophyta</taxon>
        <taxon>Tracheophyta</taxon>
        <taxon>Spermatophyta</taxon>
        <taxon>Magnoliopsida</taxon>
        <taxon>eudicotyledons</taxon>
        <taxon>Gunneridae</taxon>
        <taxon>Pentapetalae</taxon>
        <taxon>asterids</taxon>
        <taxon>Ericales</taxon>
        <taxon>Actinidiaceae</taxon>
        <taxon>Actinidia</taxon>
    </lineage>
</organism>
<protein>
    <submittedName>
        <fullName evidence="1">Uncharacterized protein</fullName>
    </submittedName>
</protein>
<keyword evidence="2" id="KW-1185">Reference proteome</keyword>
<evidence type="ECO:0000313" key="2">
    <source>
        <dbReference type="Proteomes" id="UP000585474"/>
    </source>
</evidence>